<keyword evidence="3" id="KW-1185">Reference proteome</keyword>
<dbReference type="AlphaFoldDB" id="A0A0W0XYF6"/>
<accession>A0A0W0XYF6</accession>
<dbReference type="EMBL" id="LNYT01000004">
    <property type="protein sequence ID" value="KTD49831.1"/>
    <property type="molecule type" value="Genomic_DNA"/>
</dbReference>
<feature type="region of interest" description="Disordered" evidence="1">
    <location>
        <begin position="36"/>
        <end position="60"/>
    </location>
</feature>
<dbReference type="PATRIC" id="fig|458.5.peg.282"/>
<reference evidence="2 3" key="1">
    <citation type="submission" date="2015-11" db="EMBL/GenBank/DDBJ databases">
        <title>Genomic analysis of 38 Legionella species identifies large and diverse effector repertoires.</title>
        <authorList>
            <person name="Burstein D."/>
            <person name="Amaro F."/>
            <person name="Zusman T."/>
            <person name="Lifshitz Z."/>
            <person name="Cohen O."/>
            <person name="Gilbert J.A."/>
            <person name="Pupko T."/>
            <person name="Shuman H.A."/>
            <person name="Segal G."/>
        </authorList>
    </citation>
    <scope>NUCLEOTIDE SEQUENCE [LARGE SCALE GENOMIC DNA]</scope>
    <source>
        <strain evidence="2 3">WA-270A-C2</strain>
    </source>
</reference>
<evidence type="ECO:0000313" key="2">
    <source>
        <dbReference type="EMBL" id="KTD49831.1"/>
    </source>
</evidence>
<organism evidence="2 3">
    <name type="scientific">Legionella rubrilucens</name>
    <dbReference type="NCBI Taxonomy" id="458"/>
    <lineage>
        <taxon>Bacteria</taxon>
        <taxon>Pseudomonadati</taxon>
        <taxon>Pseudomonadota</taxon>
        <taxon>Gammaproteobacteria</taxon>
        <taxon>Legionellales</taxon>
        <taxon>Legionellaceae</taxon>
        <taxon>Legionella</taxon>
    </lineage>
</organism>
<dbReference type="OrthoDB" id="5637541at2"/>
<dbReference type="Proteomes" id="UP000054608">
    <property type="component" value="Unassembled WGS sequence"/>
</dbReference>
<protein>
    <submittedName>
        <fullName evidence="2">Uncharacterized protein</fullName>
    </submittedName>
</protein>
<dbReference type="STRING" id="458.Lrub_0273"/>
<feature type="compositionally biased region" description="Polar residues" evidence="1">
    <location>
        <begin position="46"/>
        <end position="60"/>
    </location>
</feature>
<gene>
    <name evidence="2" type="ORF">Lrub_0273</name>
</gene>
<evidence type="ECO:0000313" key="3">
    <source>
        <dbReference type="Proteomes" id="UP000054608"/>
    </source>
</evidence>
<evidence type="ECO:0000256" key="1">
    <source>
        <dbReference type="SAM" id="MobiDB-lite"/>
    </source>
</evidence>
<comment type="caution">
    <text evidence="2">The sequence shown here is derived from an EMBL/GenBank/DDBJ whole genome shotgun (WGS) entry which is preliminary data.</text>
</comment>
<sequence>MFEWLTAYFSGPNKRHGTLNTVPDKSIAASLEKKISEKQDYPPTGDTASTDVLPAQPQSKKQPNSYVFIWRKTRNGPGHAAIQIGGSEPKLHTDDEGDYGSIHPQNFPSMGPLAVLPLKADTAESLTQDMLLEACADQKTVTNDMEPPPLLTQADRTPKQPDLTFEINHLDTNAMQQRLQKVKADIAEGHLRYQLLPGLDLARFFRDSPHFISHDPIEIHLHMEKRRQLPVPPSTVTNCSTLVADVLNAGGADIQTNKPWGITPDGLADELHHSGAKLN</sequence>
<dbReference type="RefSeq" id="WP_058530414.1">
    <property type="nucleotide sequence ID" value="NZ_CAAAIN010000008.1"/>
</dbReference>
<name>A0A0W0XYF6_9GAMM</name>
<proteinExistence type="predicted"/>